<evidence type="ECO:0000256" key="1">
    <source>
        <dbReference type="ARBA" id="ARBA00022857"/>
    </source>
</evidence>
<dbReference type="Gene3D" id="3.90.180.10">
    <property type="entry name" value="Medium-chain alcohol dehydrogenases, catalytic domain"/>
    <property type="match status" value="1"/>
</dbReference>
<dbReference type="EMBL" id="JAGGKC010000014">
    <property type="protein sequence ID" value="MBP1919363.1"/>
    <property type="molecule type" value="Genomic_DNA"/>
</dbReference>
<dbReference type="CDD" id="cd08272">
    <property type="entry name" value="MDR6"/>
    <property type="match status" value="1"/>
</dbReference>
<evidence type="ECO:0000313" key="3">
    <source>
        <dbReference type="EMBL" id="MBP1919363.1"/>
    </source>
</evidence>
<name>A0ABS4G486_9CLOT</name>
<keyword evidence="1" id="KW-0521">NADP</keyword>
<dbReference type="Proteomes" id="UP001519271">
    <property type="component" value="Unassembled WGS sequence"/>
</dbReference>
<sequence length="331" mass="34936">MKAIVMTGFGGPEVFTLSEVPYPELKTGHVIAKVTASSLNPLEIKIRSGIAAGSCPPMPAVLNMDFSGTIVEVGSGVTGFKAGDEVFGIGGGVGKMQGALAEYVLADADLIALKPKSISHETAALYPLVSITAWEALMTGSLLDGADKVLIHGITGGVGHIAAQMAKMAGSRVYGTVTSSDKVSLAKEFGADEVIIAGVETPDEYKERCTGGEGFDLVFDTVGGQNLSNSFIAAKIKGTVVTTNGRVSLDLSPMHQKALTLNVVFMALPLVTGKGRKEQGEILQNVAKLIDEGKLRINRDERSFYFDEAADAHRYFEERKAKGKISLVSRL</sequence>
<dbReference type="InterPro" id="IPR051603">
    <property type="entry name" value="Zinc-ADH_QOR/CCCR"/>
</dbReference>
<feature type="domain" description="Enoyl reductase (ER)" evidence="2">
    <location>
        <begin position="10"/>
        <end position="327"/>
    </location>
</feature>
<accession>A0ABS4G486</accession>
<dbReference type="InterPro" id="IPR013154">
    <property type="entry name" value="ADH-like_N"/>
</dbReference>
<dbReference type="InterPro" id="IPR020843">
    <property type="entry name" value="ER"/>
</dbReference>
<dbReference type="SUPFAM" id="SSF51735">
    <property type="entry name" value="NAD(P)-binding Rossmann-fold domains"/>
    <property type="match status" value="1"/>
</dbReference>
<dbReference type="GO" id="GO:0003960">
    <property type="term" value="F:quinone reductase (NADPH) activity"/>
    <property type="evidence" value="ECO:0007669"/>
    <property type="project" value="UniProtKB-EC"/>
</dbReference>
<dbReference type="EC" id="1.6.5.5" evidence="3"/>
<proteinExistence type="predicted"/>
<reference evidence="3 4" key="1">
    <citation type="submission" date="2021-03" db="EMBL/GenBank/DDBJ databases">
        <title>Genomic Encyclopedia of Type Strains, Phase IV (KMG-IV): sequencing the most valuable type-strain genomes for metagenomic binning, comparative biology and taxonomic classification.</title>
        <authorList>
            <person name="Goeker M."/>
        </authorList>
    </citation>
    <scope>NUCLEOTIDE SEQUENCE [LARGE SCALE GENOMIC DNA]</scope>
    <source>
        <strain evidence="3 4">DSM 6139</strain>
    </source>
</reference>
<evidence type="ECO:0000259" key="2">
    <source>
        <dbReference type="SMART" id="SM00829"/>
    </source>
</evidence>
<evidence type="ECO:0000313" key="4">
    <source>
        <dbReference type="Proteomes" id="UP001519271"/>
    </source>
</evidence>
<dbReference type="InterPro" id="IPR036291">
    <property type="entry name" value="NAD(P)-bd_dom_sf"/>
</dbReference>
<dbReference type="Gene3D" id="3.40.50.720">
    <property type="entry name" value="NAD(P)-binding Rossmann-like Domain"/>
    <property type="match status" value="1"/>
</dbReference>
<dbReference type="PANTHER" id="PTHR44154:SF1">
    <property type="entry name" value="QUINONE OXIDOREDUCTASE"/>
    <property type="match status" value="1"/>
</dbReference>
<gene>
    <name evidence="3" type="ORF">J2Z34_001852</name>
</gene>
<dbReference type="SMART" id="SM00829">
    <property type="entry name" value="PKS_ER"/>
    <property type="match status" value="1"/>
</dbReference>
<organism evidence="3 4">
    <name type="scientific">Youngiibacter multivorans</name>
    <dbReference type="NCBI Taxonomy" id="937251"/>
    <lineage>
        <taxon>Bacteria</taxon>
        <taxon>Bacillati</taxon>
        <taxon>Bacillota</taxon>
        <taxon>Clostridia</taxon>
        <taxon>Eubacteriales</taxon>
        <taxon>Clostridiaceae</taxon>
        <taxon>Youngiibacter</taxon>
    </lineage>
</organism>
<keyword evidence="4" id="KW-1185">Reference proteome</keyword>
<keyword evidence="3" id="KW-0560">Oxidoreductase</keyword>
<dbReference type="PANTHER" id="PTHR44154">
    <property type="entry name" value="QUINONE OXIDOREDUCTASE"/>
    <property type="match status" value="1"/>
</dbReference>
<dbReference type="SUPFAM" id="SSF50129">
    <property type="entry name" value="GroES-like"/>
    <property type="match status" value="1"/>
</dbReference>
<dbReference type="RefSeq" id="WP_209459566.1">
    <property type="nucleotide sequence ID" value="NZ_JAGGKC010000014.1"/>
</dbReference>
<dbReference type="InterPro" id="IPR011032">
    <property type="entry name" value="GroES-like_sf"/>
</dbReference>
<protein>
    <submittedName>
        <fullName evidence="3">NADPH2:quinone reductase</fullName>
        <ecNumber evidence="3">1.6.5.5</ecNumber>
    </submittedName>
</protein>
<dbReference type="Pfam" id="PF13602">
    <property type="entry name" value="ADH_zinc_N_2"/>
    <property type="match status" value="1"/>
</dbReference>
<comment type="caution">
    <text evidence="3">The sequence shown here is derived from an EMBL/GenBank/DDBJ whole genome shotgun (WGS) entry which is preliminary data.</text>
</comment>
<dbReference type="Pfam" id="PF08240">
    <property type="entry name" value="ADH_N"/>
    <property type="match status" value="1"/>
</dbReference>